<name>A0AAX2AEM5_9BACT</name>
<dbReference type="KEGG" id="amyt:AMYT_0028"/>
<gene>
    <name evidence="1" type="ORF">CP985_12900</name>
</gene>
<dbReference type="EMBL" id="NXID01000055">
    <property type="protein sequence ID" value="RXK13838.1"/>
    <property type="molecule type" value="Genomic_DNA"/>
</dbReference>
<dbReference type="AlphaFoldDB" id="A0AAX2AEM5"/>
<dbReference type="Proteomes" id="UP000290092">
    <property type="component" value="Unassembled WGS sequence"/>
</dbReference>
<reference evidence="1 2" key="1">
    <citation type="submission" date="2017-09" db="EMBL/GenBank/DDBJ databases">
        <title>Genomics of the genus Arcobacter.</title>
        <authorList>
            <person name="Perez-Cataluna A."/>
            <person name="Figueras M.J."/>
            <person name="Salas-Masso N."/>
        </authorList>
    </citation>
    <scope>NUCLEOTIDE SEQUENCE [LARGE SCALE GENOMIC DNA]</scope>
    <source>
        <strain evidence="1 2">CECT 7386</strain>
    </source>
</reference>
<evidence type="ECO:0000313" key="2">
    <source>
        <dbReference type="Proteomes" id="UP000290092"/>
    </source>
</evidence>
<evidence type="ECO:0008006" key="3">
    <source>
        <dbReference type="Google" id="ProtNLM"/>
    </source>
</evidence>
<comment type="caution">
    <text evidence="1">The sequence shown here is derived from an EMBL/GenBank/DDBJ whole genome shotgun (WGS) entry which is preliminary data.</text>
</comment>
<evidence type="ECO:0000313" key="1">
    <source>
        <dbReference type="EMBL" id="RXK13838.1"/>
    </source>
</evidence>
<proteinExistence type="predicted"/>
<dbReference type="RefSeq" id="WP_114840554.1">
    <property type="nucleotide sequence ID" value="NZ_CP031219.1"/>
</dbReference>
<accession>A0AAX2AEM5</accession>
<organism evidence="1 2">
    <name type="scientific">Malaciobacter mytili LMG 24559</name>
    <dbReference type="NCBI Taxonomy" id="1032238"/>
    <lineage>
        <taxon>Bacteria</taxon>
        <taxon>Pseudomonadati</taxon>
        <taxon>Campylobacterota</taxon>
        <taxon>Epsilonproteobacteria</taxon>
        <taxon>Campylobacterales</taxon>
        <taxon>Arcobacteraceae</taxon>
        <taxon>Malaciobacter</taxon>
    </lineage>
</organism>
<keyword evidence="2" id="KW-1185">Reference proteome</keyword>
<sequence length="83" mass="9968">MLEERTLDFIKKQILDLNDFSYKLEDDGEYIYIIFSEALGKDIEKEFTFKLIDETLFMHTTSYGWKPVEKGAANKYFWIELLK</sequence>
<protein>
    <recommendedName>
        <fullName evidence="3">DUF695 domain-containing protein</fullName>
    </recommendedName>
</protein>